<dbReference type="EMBL" id="CP042582">
    <property type="protein sequence ID" value="QEX22649.1"/>
    <property type="molecule type" value="Genomic_DNA"/>
</dbReference>
<dbReference type="PANTHER" id="PTHR42760">
    <property type="entry name" value="SHORT-CHAIN DEHYDROGENASES/REDUCTASES FAMILY MEMBER"/>
    <property type="match status" value="1"/>
</dbReference>
<dbReference type="GO" id="GO:0016616">
    <property type="term" value="F:oxidoreductase activity, acting on the CH-OH group of donors, NAD or NADP as acceptor"/>
    <property type="evidence" value="ECO:0007669"/>
    <property type="project" value="TreeGrafter"/>
</dbReference>
<dbReference type="Proteomes" id="UP000325797">
    <property type="component" value="Chromosome"/>
</dbReference>
<keyword evidence="4" id="KW-1185">Reference proteome</keyword>
<sequence>MEISLRNKSALVTGGTTGIGFAAAQTLVEAGARVMITGQNAERVQAAATRLGSPAIGIVADNRSVEAIAAVARQARERFGRLDILVANAGVTWSARIEEVSEADFDAQMAINFKGSFFAIQKCLPLMDRGGSVVLTSSCLDAKGVPAMAVYSASKAAVRSLVRTLAAELAPRGIRVNSVAPGPIDTPIYDKIGLSSADADRLRDEEARATVMKRMGQPEEVGRAILFLASDAAAYVTGADLRVDGGWTDI</sequence>
<evidence type="ECO:0000313" key="3">
    <source>
        <dbReference type="EMBL" id="QEX22649.1"/>
    </source>
</evidence>
<dbReference type="CDD" id="cd05233">
    <property type="entry name" value="SDR_c"/>
    <property type="match status" value="1"/>
</dbReference>
<dbReference type="Gene3D" id="3.40.50.720">
    <property type="entry name" value="NAD(P)-binding Rossmann-like Domain"/>
    <property type="match status" value="1"/>
</dbReference>
<protein>
    <submittedName>
        <fullName evidence="3">Short-chain dehydrogenase</fullName>
    </submittedName>
</protein>
<evidence type="ECO:0000259" key="2">
    <source>
        <dbReference type="SMART" id="SM00822"/>
    </source>
</evidence>
<dbReference type="InterPro" id="IPR020904">
    <property type="entry name" value="Sc_DH/Rdtase_CS"/>
</dbReference>
<organism evidence="3 4">
    <name type="scientific">Hypericibacter adhaerens</name>
    <dbReference type="NCBI Taxonomy" id="2602016"/>
    <lineage>
        <taxon>Bacteria</taxon>
        <taxon>Pseudomonadati</taxon>
        <taxon>Pseudomonadota</taxon>
        <taxon>Alphaproteobacteria</taxon>
        <taxon>Rhodospirillales</taxon>
        <taxon>Dongiaceae</taxon>
        <taxon>Hypericibacter</taxon>
    </lineage>
</organism>
<dbReference type="Pfam" id="PF13561">
    <property type="entry name" value="adh_short_C2"/>
    <property type="match status" value="1"/>
</dbReference>
<dbReference type="InterPro" id="IPR057326">
    <property type="entry name" value="KR_dom"/>
</dbReference>
<dbReference type="KEGG" id="hadh:FRZ61_25810"/>
<dbReference type="NCBIfam" id="NF005559">
    <property type="entry name" value="PRK07231.1"/>
    <property type="match status" value="1"/>
</dbReference>
<accession>A0A5J6MYI6</accession>
<dbReference type="InterPro" id="IPR002347">
    <property type="entry name" value="SDR_fam"/>
</dbReference>
<dbReference type="SUPFAM" id="SSF51735">
    <property type="entry name" value="NAD(P)-binding Rossmann-fold domains"/>
    <property type="match status" value="1"/>
</dbReference>
<dbReference type="OrthoDB" id="9809287at2"/>
<evidence type="ECO:0000313" key="4">
    <source>
        <dbReference type="Proteomes" id="UP000325797"/>
    </source>
</evidence>
<dbReference type="AlphaFoldDB" id="A0A5J6MYI6"/>
<reference evidence="3 4" key="1">
    <citation type="submission" date="2019-08" db="EMBL/GenBank/DDBJ databases">
        <title>Hyperibacter terrae gen. nov., sp. nov. and Hyperibacter viscosus sp. nov., two new members in the family Rhodospirillaceae isolated from the rhizosphere of Hypericum perforatum.</title>
        <authorList>
            <person name="Noviana Z."/>
        </authorList>
    </citation>
    <scope>NUCLEOTIDE SEQUENCE [LARGE SCALE GENOMIC DNA]</scope>
    <source>
        <strain evidence="3 4">R5959</strain>
    </source>
</reference>
<proteinExistence type="inferred from homology"/>
<name>A0A5J6MYI6_9PROT</name>
<dbReference type="PROSITE" id="PS00061">
    <property type="entry name" value="ADH_SHORT"/>
    <property type="match status" value="1"/>
</dbReference>
<dbReference type="PRINTS" id="PR00080">
    <property type="entry name" value="SDRFAMILY"/>
</dbReference>
<dbReference type="PRINTS" id="PR00081">
    <property type="entry name" value="GDHRDH"/>
</dbReference>
<dbReference type="RefSeq" id="WP_151118112.1">
    <property type="nucleotide sequence ID" value="NZ_CP042582.1"/>
</dbReference>
<evidence type="ECO:0000256" key="1">
    <source>
        <dbReference type="ARBA" id="ARBA00006484"/>
    </source>
</evidence>
<dbReference type="InterPro" id="IPR036291">
    <property type="entry name" value="NAD(P)-bd_dom_sf"/>
</dbReference>
<gene>
    <name evidence="3" type="ORF">FRZ61_25810</name>
</gene>
<comment type="similarity">
    <text evidence="1">Belongs to the short-chain dehydrogenases/reductases (SDR) family.</text>
</comment>
<dbReference type="FunFam" id="3.40.50.720:FF:000084">
    <property type="entry name" value="Short-chain dehydrogenase reductase"/>
    <property type="match status" value="1"/>
</dbReference>
<dbReference type="SMART" id="SM00822">
    <property type="entry name" value="PKS_KR"/>
    <property type="match status" value="1"/>
</dbReference>
<feature type="domain" description="Ketoreductase" evidence="2">
    <location>
        <begin position="8"/>
        <end position="182"/>
    </location>
</feature>